<sequence length="515" mass="55839">MNVVASSVSPSPETHMVQGVEILSKHPGVKSSASQAWALDLPSWTSLDVQSGSEEDEGIVDGLLSFEEPKMILKPTVGPQSRTSAKAPASTATPQSDSARDLCTAAPDQTGPSIAPNRSSREQKLVFDGVVITSRPPTFNSPTLRSVPRSAAHDGNTSVANALQRTFDANGTSSGESGDALTNALPESFSRRKRPASPVSHYPLPKRRKTRQPSTSSVDGTPPAEDVVRVEAKRRNAARQKEVVIAYDTAREIVDAALETRVATMSWLETKDQWYAWEAQGTKQHEHLKEGLVLHFGDSEGNTQTTPTPLDRLAPKDSIPEVVSQPVLPGKLARMCARDGFTTPRKPTAEMFDERLEVFFGRKAPSSESLRPSQIRSAGISIINHDEPVIQIAPSASPSSTSESTSNAGAEDSTEATSESPEGHPVDEDTVTEWTTALQRLVKGKTKADEESLDHLSVVLGEIESVQRDISKDMLSITGLRETIEQLSVLDEIPFGDVYKLRERSHKIARIWSTV</sequence>
<organism evidence="1 2">
    <name type="scientific">Leucogyrophana mollusca</name>
    <dbReference type="NCBI Taxonomy" id="85980"/>
    <lineage>
        <taxon>Eukaryota</taxon>
        <taxon>Fungi</taxon>
        <taxon>Dikarya</taxon>
        <taxon>Basidiomycota</taxon>
        <taxon>Agaricomycotina</taxon>
        <taxon>Agaricomycetes</taxon>
        <taxon>Agaricomycetidae</taxon>
        <taxon>Boletales</taxon>
        <taxon>Boletales incertae sedis</taxon>
        <taxon>Leucogyrophana</taxon>
    </lineage>
</organism>
<name>A0ACB8C0X0_9AGAM</name>
<proteinExistence type="predicted"/>
<keyword evidence="2" id="KW-1185">Reference proteome</keyword>
<dbReference type="EMBL" id="MU266327">
    <property type="protein sequence ID" value="KAH7931414.1"/>
    <property type="molecule type" value="Genomic_DNA"/>
</dbReference>
<gene>
    <name evidence="1" type="ORF">BV22DRAFT_1027647</name>
</gene>
<evidence type="ECO:0000313" key="2">
    <source>
        <dbReference type="Proteomes" id="UP000790709"/>
    </source>
</evidence>
<evidence type="ECO:0000313" key="1">
    <source>
        <dbReference type="EMBL" id="KAH7931414.1"/>
    </source>
</evidence>
<protein>
    <submittedName>
        <fullName evidence="1">Uncharacterized protein</fullName>
    </submittedName>
</protein>
<accession>A0ACB8C0X0</accession>
<dbReference type="Proteomes" id="UP000790709">
    <property type="component" value="Unassembled WGS sequence"/>
</dbReference>
<comment type="caution">
    <text evidence="1">The sequence shown here is derived from an EMBL/GenBank/DDBJ whole genome shotgun (WGS) entry which is preliminary data.</text>
</comment>
<reference evidence="1" key="1">
    <citation type="journal article" date="2021" name="New Phytol.">
        <title>Evolutionary innovations through gain and loss of genes in the ectomycorrhizal Boletales.</title>
        <authorList>
            <person name="Wu G."/>
            <person name="Miyauchi S."/>
            <person name="Morin E."/>
            <person name="Kuo A."/>
            <person name="Drula E."/>
            <person name="Varga T."/>
            <person name="Kohler A."/>
            <person name="Feng B."/>
            <person name="Cao Y."/>
            <person name="Lipzen A."/>
            <person name="Daum C."/>
            <person name="Hundley H."/>
            <person name="Pangilinan J."/>
            <person name="Johnson J."/>
            <person name="Barry K."/>
            <person name="LaButti K."/>
            <person name="Ng V."/>
            <person name="Ahrendt S."/>
            <person name="Min B."/>
            <person name="Choi I.G."/>
            <person name="Park H."/>
            <person name="Plett J.M."/>
            <person name="Magnuson J."/>
            <person name="Spatafora J.W."/>
            <person name="Nagy L.G."/>
            <person name="Henrissat B."/>
            <person name="Grigoriev I.V."/>
            <person name="Yang Z.L."/>
            <person name="Xu J."/>
            <person name="Martin F.M."/>
        </authorList>
    </citation>
    <scope>NUCLEOTIDE SEQUENCE</scope>
    <source>
        <strain evidence="1">KUC20120723A-06</strain>
    </source>
</reference>